<dbReference type="InterPro" id="IPR007419">
    <property type="entry name" value="BFD-like_2Fe2S-bd_dom"/>
</dbReference>
<dbReference type="Gene3D" id="3.90.480.10">
    <property type="entry name" value="Sulfite Reductase Hemoprotein,Domain 2"/>
    <property type="match status" value="1"/>
</dbReference>
<evidence type="ECO:0000256" key="2">
    <source>
        <dbReference type="ARBA" id="ARBA00001966"/>
    </source>
</evidence>
<keyword evidence="6" id="KW-0004">4Fe-4S</keyword>
<dbReference type="UniPathway" id="UPA00653"/>
<dbReference type="InterPro" id="IPR036136">
    <property type="entry name" value="Nit/Sulf_reduc_fer-like_dom_sf"/>
</dbReference>
<dbReference type="GO" id="GO:0046872">
    <property type="term" value="F:metal ion binding"/>
    <property type="evidence" value="ECO:0007669"/>
    <property type="project" value="UniProtKB-KW"/>
</dbReference>
<dbReference type="AlphaFoldDB" id="A0A7X6I9D0"/>
<dbReference type="PRINTS" id="PR00411">
    <property type="entry name" value="PNDRDTASEI"/>
</dbReference>
<evidence type="ECO:0000256" key="8">
    <source>
        <dbReference type="ARBA" id="ARBA00022630"/>
    </source>
</evidence>
<protein>
    <recommendedName>
        <fullName evidence="24">Nitrite reductase</fullName>
    </recommendedName>
</protein>
<evidence type="ECO:0000256" key="6">
    <source>
        <dbReference type="ARBA" id="ARBA00022485"/>
    </source>
</evidence>
<comment type="cofactor">
    <cofactor evidence="3">
        <name>FAD</name>
        <dbReference type="ChEBI" id="CHEBI:57692"/>
    </cofactor>
</comment>
<dbReference type="EMBL" id="VTOW01000001">
    <property type="protein sequence ID" value="NKE69536.1"/>
    <property type="molecule type" value="Genomic_DNA"/>
</dbReference>
<evidence type="ECO:0000256" key="5">
    <source>
        <dbReference type="ARBA" id="ARBA00010429"/>
    </source>
</evidence>
<keyword evidence="9" id="KW-0001">2Fe-2S</keyword>
<dbReference type="Pfam" id="PF18267">
    <property type="entry name" value="Rubredoxin_C"/>
    <property type="match status" value="1"/>
</dbReference>
<dbReference type="PANTHER" id="PTHR43809">
    <property type="entry name" value="NITRITE REDUCTASE (NADH) LARGE SUBUNIT"/>
    <property type="match status" value="1"/>
</dbReference>
<evidence type="ECO:0000256" key="14">
    <source>
        <dbReference type="ARBA" id="ARBA00023014"/>
    </source>
</evidence>
<dbReference type="InterPro" id="IPR036188">
    <property type="entry name" value="FAD/NAD-bd_sf"/>
</dbReference>
<reference evidence="22 23" key="1">
    <citation type="journal article" date="2020" name="Nature">
        <title>Bacterial chemolithoautotrophy via manganese oxidation.</title>
        <authorList>
            <person name="Yu H."/>
            <person name="Leadbetter J.R."/>
        </authorList>
    </citation>
    <scope>NUCLEOTIDE SEQUENCE [LARGE SCALE GENOMIC DNA]</scope>
    <source>
        <strain evidence="22 23">Mn-1</strain>
    </source>
</reference>
<keyword evidence="8" id="KW-0285">Flavoprotein</keyword>
<dbReference type="SUPFAM" id="SSF51905">
    <property type="entry name" value="FAD/NAD(P)-binding domain"/>
    <property type="match status" value="2"/>
</dbReference>
<dbReference type="SUPFAM" id="SSF56014">
    <property type="entry name" value="Nitrite and sulphite reductase 4Fe-4S domain-like"/>
    <property type="match status" value="2"/>
</dbReference>
<feature type="domain" description="NADH-rubredoxin oxidoreductase C-terminal" evidence="21">
    <location>
        <begin position="319"/>
        <end position="386"/>
    </location>
</feature>
<evidence type="ECO:0000259" key="17">
    <source>
        <dbReference type="Pfam" id="PF01077"/>
    </source>
</evidence>
<evidence type="ECO:0000256" key="4">
    <source>
        <dbReference type="ARBA" id="ARBA00005096"/>
    </source>
</evidence>
<feature type="domain" description="BFD-like [2Fe-2S]-binding" evidence="19">
    <location>
        <begin position="420"/>
        <end position="469"/>
    </location>
</feature>
<dbReference type="InterPro" id="IPR041854">
    <property type="entry name" value="BFD-like_2Fe2S-bd_dom_sf"/>
</dbReference>
<dbReference type="InterPro" id="IPR006066">
    <property type="entry name" value="NO2/SO3_Rdtase_FeS/sirohaem_BS"/>
</dbReference>
<dbReference type="Gene3D" id="1.10.10.1100">
    <property type="entry name" value="BFD-like [2Fe-2S]-binding domain"/>
    <property type="match status" value="1"/>
</dbReference>
<dbReference type="InterPro" id="IPR005117">
    <property type="entry name" value="NiRdtase/SiRdtase_haem-b_fer"/>
</dbReference>
<comment type="cofactor">
    <cofactor evidence="16">
        <name>[2Fe-2S] cluster</name>
        <dbReference type="ChEBI" id="CHEBI:190135"/>
    </cofactor>
</comment>
<dbReference type="GO" id="GO:0016491">
    <property type="term" value="F:oxidoreductase activity"/>
    <property type="evidence" value="ECO:0007669"/>
    <property type="project" value="UniProtKB-KW"/>
</dbReference>
<comment type="similarity">
    <text evidence="5">Belongs to the nitrite and sulfite reductase 4Fe-4S domain family.</text>
</comment>
<evidence type="ECO:0000256" key="9">
    <source>
        <dbReference type="ARBA" id="ARBA00022714"/>
    </source>
</evidence>
<evidence type="ECO:0000313" key="22">
    <source>
        <dbReference type="EMBL" id="NKE69536.1"/>
    </source>
</evidence>
<dbReference type="PROSITE" id="PS00365">
    <property type="entry name" value="NIR_SIR"/>
    <property type="match status" value="1"/>
</dbReference>
<dbReference type="InterPro" id="IPR006067">
    <property type="entry name" value="NO2/SO3_Rdtase_4Fe4S_dom"/>
</dbReference>
<organism evidence="22 23">
    <name type="scientific">Candidatus Manganitrophus noduliformans</name>
    <dbReference type="NCBI Taxonomy" id="2606439"/>
    <lineage>
        <taxon>Bacteria</taxon>
        <taxon>Pseudomonadati</taxon>
        <taxon>Nitrospirota</taxon>
        <taxon>Nitrospiria</taxon>
        <taxon>Candidatus Troglogloeales</taxon>
        <taxon>Candidatus Manganitrophaceae</taxon>
        <taxon>Candidatus Manganitrophus</taxon>
    </lineage>
</organism>
<feature type="domain" description="Nitrite/Sulfite reductase ferredoxin-like" evidence="18">
    <location>
        <begin position="827"/>
        <end position="892"/>
    </location>
</feature>
<gene>
    <name evidence="22" type="ORF">MNODULE_02065</name>
</gene>
<dbReference type="Gene3D" id="3.50.50.60">
    <property type="entry name" value="FAD/NAD(P)-binding domain"/>
    <property type="match status" value="2"/>
</dbReference>
<dbReference type="Proteomes" id="UP000534783">
    <property type="component" value="Unassembled WGS sequence"/>
</dbReference>
<keyword evidence="14" id="KW-0411">Iron-sulfur</keyword>
<feature type="domain" description="Nitrite/sulphite reductase 4Fe-4S" evidence="17">
    <location>
        <begin position="907"/>
        <end position="1050"/>
    </location>
</feature>
<dbReference type="InterPro" id="IPR045854">
    <property type="entry name" value="NO2/SO3_Rdtase_4Fe4S_sf"/>
</dbReference>
<dbReference type="RefSeq" id="WP_168057832.1">
    <property type="nucleotide sequence ID" value="NZ_VTOW01000001.1"/>
</dbReference>
<dbReference type="PANTHER" id="PTHR43809:SF1">
    <property type="entry name" value="NITRITE REDUCTASE (NADH) LARGE SUBUNIT"/>
    <property type="match status" value="1"/>
</dbReference>
<feature type="domain" description="Nitrite/Sulfite reductase ferredoxin-like" evidence="18">
    <location>
        <begin position="541"/>
        <end position="605"/>
    </location>
</feature>
<dbReference type="InterPro" id="IPR016156">
    <property type="entry name" value="FAD/NAD-linked_Rdtase_dimer_sf"/>
</dbReference>
<dbReference type="Gene3D" id="3.30.390.30">
    <property type="match status" value="1"/>
</dbReference>
<evidence type="ECO:0000259" key="21">
    <source>
        <dbReference type="Pfam" id="PF18267"/>
    </source>
</evidence>
<dbReference type="PRINTS" id="PR00368">
    <property type="entry name" value="FADPNR"/>
</dbReference>
<dbReference type="Pfam" id="PF04324">
    <property type="entry name" value="Fer2_BFD"/>
    <property type="match status" value="1"/>
</dbReference>
<dbReference type="Gene3D" id="3.30.413.10">
    <property type="entry name" value="Sulfite Reductase Hemoprotein, domain 1"/>
    <property type="match status" value="2"/>
</dbReference>
<evidence type="ECO:0000256" key="13">
    <source>
        <dbReference type="ARBA" id="ARBA00023004"/>
    </source>
</evidence>
<dbReference type="InterPro" id="IPR041575">
    <property type="entry name" value="Rubredoxin_C"/>
</dbReference>
<comment type="pathway">
    <text evidence="4">Nitrogen metabolism; nitrate reduction (assimilation).</text>
</comment>
<sequence length="1071" mass="115589">MTNQSKMRVVVIGNGMAGIAVVEALLKTGAPLSITLFGDEPQTHYNRILLSDLLAGKTEAERIFTRPRTWYAERGIDAKLGLAITGIDPVSKYVTNADGGAAPYDALVLAVGGVPFIPPIPGSEKKGVFLFRTLEETERIVAAARSSRRAVVVGGGLLGLEAARGLINYGVSVTVAHLADRLMEQQLDPPGASLLKRELERMGIRILLKTTAEAILGEERVTGVRLTTGEELPAGMALICTGIRPNLTLAQQIGLRTNRGILVDDRMATSLPGIFAVGDVIEHRDKTYGLIAPLKEQAEVLADVLVGKNQRRYPGTLCATTLKVAGIHLTSAGDFLGGRGAEELVFIDTEKAIYKKCVIRQNRLSGMILLGDNKDGPRLFNLIQKGEEIGEIKSSLLGNVSVEGGAGAASGAAALREADLVCNCNSVTKGMILAAIREKGLKTRDEVAAFTQATTGCGSCSQLVEDLLGEATKTPAKGPATAIVAERSPTKTGPGALKTLDLEKIKQEGLGIDFDRLREEGTRALVPEDYYRLKTYGICSQKHPGYFMLRIRIPGGAVTHTQLMGLADLAEVHGRGWGHLTVRQSMELHWIRVEDSLEIFERLEAIGLSTRSACGHTLRNIMACPHGGVASEGLFDVQPWAQRITDYFVKRSDLINPTMPNRLNVYFAGCRACASDAAINDIGFVAVERERTLSDPSDLSDTSDKKLGFELWVGGSLGAHPMLGFKLKEFLSPPDALAACQAIFAIHTKFGNRNKAKSRLKYLIEQWGREKFVEMFEKVFLEKQNLPENREIPLPSLADPGPRPPLWKRIGNRLNPVSIPNTPGILPQRQPGYVRLTVAVPLGELRAEQLRAVGRIARRHGNGIVHFTKDQNLALHWIPVRKTGRAVQALKAAGLSLKGKESGPALLACPGTEFCTLAVTNSQGAARDLLRFRPEAPEKAALFQSISIHLSGCPNSCAKHQVADIGLAGTMTPVGELRRFSYQLFLGGQVEGGIRLGAMVRKGITEEMVVPTVDALLGIVATDRLPGESFQETVLRLGADQVASLLEKEIGPLAPELSDAITMIPDLIEAR</sequence>
<keyword evidence="10" id="KW-0479">Metal-binding</keyword>
<evidence type="ECO:0000256" key="11">
    <source>
        <dbReference type="ARBA" id="ARBA00022827"/>
    </source>
</evidence>
<dbReference type="Pfam" id="PF07992">
    <property type="entry name" value="Pyr_redox_2"/>
    <property type="match status" value="1"/>
</dbReference>
<evidence type="ECO:0000256" key="12">
    <source>
        <dbReference type="ARBA" id="ARBA00023002"/>
    </source>
</evidence>
<dbReference type="Pfam" id="PF01077">
    <property type="entry name" value="NIR_SIR"/>
    <property type="match status" value="2"/>
</dbReference>
<dbReference type="Pfam" id="PF03460">
    <property type="entry name" value="NIR_SIR_ferr"/>
    <property type="match status" value="2"/>
</dbReference>
<comment type="cofactor">
    <cofactor evidence="2">
        <name>[4Fe-4S] cluster</name>
        <dbReference type="ChEBI" id="CHEBI:49883"/>
    </cofactor>
</comment>
<dbReference type="InterPro" id="IPR023753">
    <property type="entry name" value="FAD/NAD-binding_dom"/>
</dbReference>
<name>A0A7X6I9D0_9BACT</name>
<feature type="domain" description="FAD/NAD(P)-binding" evidence="20">
    <location>
        <begin position="7"/>
        <end position="281"/>
    </location>
</feature>
<evidence type="ECO:0000256" key="10">
    <source>
        <dbReference type="ARBA" id="ARBA00022723"/>
    </source>
</evidence>
<dbReference type="SUPFAM" id="SSF55124">
    <property type="entry name" value="Nitrite/Sulfite reductase N-terminal domain-like"/>
    <property type="match status" value="2"/>
</dbReference>
<evidence type="ECO:0000259" key="20">
    <source>
        <dbReference type="Pfam" id="PF07992"/>
    </source>
</evidence>
<dbReference type="GO" id="GO:0042128">
    <property type="term" value="P:nitrate assimilation"/>
    <property type="evidence" value="ECO:0007669"/>
    <property type="project" value="UniProtKB-UniPathway"/>
</dbReference>
<comment type="cofactor">
    <cofactor evidence="1">
        <name>siroheme</name>
        <dbReference type="ChEBI" id="CHEBI:60052"/>
    </cofactor>
</comment>
<keyword evidence="15" id="KW-0534">Nitrate assimilation</keyword>
<keyword evidence="11" id="KW-0274">FAD</keyword>
<evidence type="ECO:0000313" key="23">
    <source>
        <dbReference type="Proteomes" id="UP000534783"/>
    </source>
</evidence>
<keyword evidence="12" id="KW-0560">Oxidoreductase</keyword>
<evidence type="ECO:0000259" key="19">
    <source>
        <dbReference type="Pfam" id="PF04324"/>
    </source>
</evidence>
<feature type="domain" description="Nitrite/sulphite reductase 4Fe-4S" evidence="17">
    <location>
        <begin position="615"/>
        <end position="779"/>
    </location>
</feature>
<evidence type="ECO:0000256" key="16">
    <source>
        <dbReference type="ARBA" id="ARBA00034078"/>
    </source>
</evidence>
<comment type="caution">
    <text evidence="22">The sequence shown here is derived from an EMBL/GenBank/DDBJ whole genome shotgun (WGS) entry which is preliminary data.</text>
</comment>
<keyword evidence="7" id="KW-0349">Heme</keyword>
<accession>A0A7X6I9D0</accession>
<dbReference type="GO" id="GO:0020037">
    <property type="term" value="F:heme binding"/>
    <property type="evidence" value="ECO:0007669"/>
    <property type="project" value="InterPro"/>
</dbReference>
<evidence type="ECO:0000256" key="15">
    <source>
        <dbReference type="ARBA" id="ARBA00023063"/>
    </source>
</evidence>
<evidence type="ECO:0000256" key="1">
    <source>
        <dbReference type="ARBA" id="ARBA00001929"/>
    </source>
</evidence>
<evidence type="ECO:0000259" key="18">
    <source>
        <dbReference type="Pfam" id="PF03460"/>
    </source>
</evidence>
<dbReference type="PRINTS" id="PR00397">
    <property type="entry name" value="SIROHAEM"/>
</dbReference>
<dbReference type="CDD" id="cd19943">
    <property type="entry name" value="NirB_Fer2_BFD-like_1"/>
    <property type="match status" value="1"/>
</dbReference>
<proteinExistence type="inferred from homology"/>
<dbReference type="InterPro" id="IPR052034">
    <property type="entry name" value="NasD-like"/>
</dbReference>
<evidence type="ECO:0000256" key="3">
    <source>
        <dbReference type="ARBA" id="ARBA00001974"/>
    </source>
</evidence>
<dbReference type="GO" id="GO:0051537">
    <property type="term" value="F:2 iron, 2 sulfur cluster binding"/>
    <property type="evidence" value="ECO:0007669"/>
    <property type="project" value="UniProtKB-KW"/>
</dbReference>
<dbReference type="GO" id="GO:0051539">
    <property type="term" value="F:4 iron, 4 sulfur cluster binding"/>
    <property type="evidence" value="ECO:0007669"/>
    <property type="project" value="UniProtKB-KW"/>
</dbReference>
<evidence type="ECO:0000256" key="7">
    <source>
        <dbReference type="ARBA" id="ARBA00022617"/>
    </source>
</evidence>
<keyword evidence="13" id="KW-0408">Iron</keyword>
<evidence type="ECO:0008006" key="24">
    <source>
        <dbReference type="Google" id="ProtNLM"/>
    </source>
</evidence>
<keyword evidence="23" id="KW-1185">Reference proteome</keyword>